<evidence type="ECO:0000256" key="3">
    <source>
        <dbReference type="ARBA" id="ARBA00023163"/>
    </source>
</evidence>
<keyword evidence="1" id="KW-0805">Transcription regulation</keyword>
<reference evidence="5 6" key="1">
    <citation type="submission" date="2019-10" db="EMBL/GenBank/DDBJ databases">
        <title>Extracellular Electron Transfer in a Candidatus Methanoperedens spp. Enrichment Culture.</title>
        <authorList>
            <person name="Berger S."/>
            <person name="Rangel Shaw D."/>
            <person name="Berben T."/>
            <person name="In 'T Zandt M."/>
            <person name="Frank J."/>
            <person name="Reimann J."/>
            <person name="Jetten M.S.M."/>
            <person name="Welte C.U."/>
        </authorList>
    </citation>
    <scope>NUCLEOTIDE SEQUENCE [LARGE SCALE GENOMIC DNA]</scope>
    <source>
        <strain evidence="5">SB12</strain>
    </source>
</reference>
<keyword evidence="2" id="KW-0238">DNA-binding</keyword>
<proteinExistence type="predicted"/>
<dbReference type="CDD" id="cd03138">
    <property type="entry name" value="GATase1_AraC_2"/>
    <property type="match status" value="1"/>
</dbReference>
<feature type="domain" description="HTH araC/xylS-type" evidence="4">
    <location>
        <begin position="211"/>
        <end position="313"/>
    </location>
</feature>
<dbReference type="GO" id="GO:0003700">
    <property type="term" value="F:DNA-binding transcription factor activity"/>
    <property type="evidence" value="ECO:0007669"/>
    <property type="project" value="InterPro"/>
</dbReference>
<dbReference type="InterPro" id="IPR029062">
    <property type="entry name" value="Class_I_gatase-like"/>
</dbReference>
<dbReference type="PANTHER" id="PTHR43130">
    <property type="entry name" value="ARAC-FAMILY TRANSCRIPTIONAL REGULATOR"/>
    <property type="match status" value="1"/>
</dbReference>
<organism evidence="5 6">
    <name type="scientific">Leptonema illini</name>
    <dbReference type="NCBI Taxonomy" id="183"/>
    <lineage>
        <taxon>Bacteria</taxon>
        <taxon>Pseudomonadati</taxon>
        <taxon>Spirochaetota</taxon>
        <taxon>Spirochaetia</taxon>
        <taxon>Leptospirales</taxon>
        <taxon>Leptospiraceae</taxon>
        <taxon>Leptonema</taxon>
    </lineage>
</organism>
<evidence type="ECO:0000256" key="1">
    <source>
        <dbReference type="ARBA" id="ARBA00023015"/>
    </source>
</evidence>
<evidence type="ECO:0000259" key="4">
    <source>
        <dbReference type="PROSITE" id="PS01124"/>
    </source>
</evidence>
<protein>
    <submittedName>
        <fullName evidence="5">Helix-turn-helix domain-containing protein</fullName>
    </submittedName>
</protein>
<dbReference type="PROSITE" id="PS00041">
    <property type="entry name" value="HTH_ARAC_FAMILY_1"/>
    <property type="match status" value="1"/>
</dbReference>
<accession>A0A833GZT7</accession>
<name>A0A833GZT7_9LEPT</name>
<dbReference type="SUPFAM" id="SSF52317">
    <property type="entry name" value="Class I glutamine amidotransferase-like"/>
    <property type="match status" value="1"/>
</dbReference>
<evidence type="ECO:0000313" key="5">
    <source>
        <dbReference type="EMBL" id="KAB2931115.1"/>
    </source>
</evidence>
<sequence>MQFGLLLLPGIPSTVISGLLEFFELARHAPGSEQIQLKTVSLQSGTIRLNAGLSIEADVIGRISQPLDLLLIPAIGMNTIRLRERFGMEVELLRELSSKGTRLASICSGAFLLGETGLLSGKAATTHWRLASKFRRRFKDVDLQIDRMVVDAGSVLTSGGSNAFYDLALYLIEQYIGYEAAQFCSHNLLVDARRSSQSPFMPAIAQRQHSDSLVLAVQSSIERSFREEISPDVLAAHIGLSSRSLFRRFKSATGETPNTYQQRLRVDAAKRRLSEADDSIEEISFSVGYESVSFFRQVFKKHTGFNPLEYRRRFGRRLQSS</sequence>
<dbReference type="Pfam" id="PF12833">
    <property type="entry name" value="HTH_18"/>
    <property type="match status" value="1"/>
</dbReference>
<gene>
    <name evidence="5" type="ORF">F9K24_14265</name>
</gene>
<dbReference type="EMBL" id="WBUI01000015">
    <property type="protein sequence ID" value="KAB2931115.1"/>
    <property type="molecule type" value="Genomic_DNA"/>
</dbReference>
<dbReference type="Gene3D" id="3.40.50.880">
    <property type="match status" value="1"/>
</dbReference>
<evidence type="ECO:0000256" key="2">
    <source>
        <dbReference type="ARBA" id="ARBA00023125"/>
    </source>
</evidence>
<dbReference type="InterPro" id="IPR052158">
    <property type="entry name" value="INH-QAR"/>
</dbReference>
<dbReference type="Gene3D" id="1.10.10.60">
    <property type="entry name" value="Homeodomain-like"/>
    <property type="match status" value="2"/>
</dbReference>
<comment type="caution">
    <text evidence="5">The sequence shown here is derived from an EMBL/GenBank/DDBJ whole genome shotgun (WGS) entry which is preliminary data.</text>
</comment>
<dbReference type="PROSITE" id="PS01124">
    <property type="entry name" value="HTH_ARAC_FAMILY_2"/>
    <property type="match status" value="1"/>
</dbReference>
<dbReference type="Proteomes" id="UP000460298">
    <property type="component" value="Unassembled WGS sequence"/>
</dbReference>
<dbReference type="AlphaFoldDB" id="A0A833GZT7"/>
<keyword evidence="3" id="KW-0804">Transcription</keyword>
<dbReference type="InterPro" id="IPR009057">
    <property type="entry name" value="Homeodomain-like_sf"/>
</dbReference>
<evidence type="ECO:0000313" key="6">
    <source>
        <dbReference type="Proteomes" id="UP000460298"/>
    </source>
</evidence>
<dbReference type="InterPro" id="IPR002818">
    <property type="entry name" value="DJ-1/PfpI"/>
</dbReference>
<dbReference type="PANTHER" id="PTHR43130:SF3">
    <property type="entry name" value="HTH-TYPE TRANSCRIPTIONAL REGULATOR RV1931C"/>
    <property type="match status" value="1"/>
</dbReference>
<dbReference type="SMART" id="SM00342">
    <property type="entry name" value="HTH_ARAC"/>
    <property type="match status" value="1"/>
</dbReference>
<dbReference type="InterPro" id="IPR020449">
    <property type="entry name" value="Tscrpt_reg_AraC-type_HTH"/>
</dbReference>
<dbReference type="GO" id="GO:0043565">
    <property type="term" value="F:sequence-specific DNA binding"/>
    <property type="evidence" value="ECO:0007669"/>
    <property type="project" value="InterPro"/>
</dbReference>
<dbReference type="InterPro" id="IPR018062">
    <property type="entry name" value="HTH_AraC-typ_CS"/>
</dbReference>
<dbReference type="PRINTS" id="PR00032">
    <property type="entry name" value="HTHARAC"/>
</dbReference>
<dbReference type="Pfam" id="PF01965">
    <property type="entry name" value="DJ-1_PfpI"/>
    <property type="match status" value="1"/>
</dbReference>
<dbReference type="InterPro" id="IPR018060">
    <property type="entry name" value="HTH_AraC"/>
</dbReference>
<dbReference type="SUPFAM" id="SSF46689">
    <property type="entry name" value="Homeodomain-like"/>
    <property type="match status" value="2"/>
</dbReference>